<comment type="cofactor">
    <cofactor evidence="1">
        <name>FAD</name>
        <dbReference type="ChEBI" id="CHEBI:57692"/>
    </cofactor>
</comment>
<reference evidence="5 6" key="1">
    <citation type="journal article" date="2019" name="Int. J. Syst. Evol. Microbiol.">
        <title>The Global Catalogue of Microorganisms (GCM) 10K type strain sequencing project: providing services to taxonomists for standard genome sequencing and annotation.</title>
        <authorList>
            <consortium name="The Broad Institute Genomics Platform"/>
            <consortium name="The Broad Institute Genome Sequencing Center for Infectious Disease"/>
            <person name="Wu L."/>
            <person name="Ma J."/>
        </authorList>
    </citation>
    <scope>NUCLEOTIDE SEQUENCE [LARGE SCALE GENOMIC DNA]</scope>
    <source>
        <strain evidence="5 6">JCM 4565</strain>
    </source>
</reference>
<dbReference type="PANTHER" id="PTHR43004">
    <property type="entry name" value="TRK SYSTEM POTASSIUM UPTAKE PROTEIN"/>
    <property type="match status" value="1"/>
</dbReference>
<protein>
    <submittedName>
        <fullName evidence="5">FAD-dependent oxidoreductase</fullName>
    </submittedName>
</protein>
<accession>A0ABN0XM99</accession>
<organism evidence="5 6">
    <name type="scientific">Streptomyces blastmyceticus</name>
    <dbReference type="NCBI Taxonomy" id="68180"/>
    <lineage>
        <taxon>Bacteria</taxon>
        <taxon>Bacillati</taxon>
        <taxon>Actinomycetota</taxon>
        <taxon>Actinomycetes</taxon>
        <taxon>Kitasatosporales</taxon>
        <taxon>Streptomycetaceae</taxon>
        <taxon>Streptomyces</taxon>
    </lineage>
</organism>
<dbReference type="Pfam" id="PF01494">
    <property type="entry name" value="FAD_binding_3"/>
    <property type="match status" value="1"/>
</dbReference>
<keyword evidence="6" id="KW-1185">Reference proteome</keyword>
<evidence type="ECO:0000256" key="2">
    <source>
        <dbReference type="ARBA" id="ARBA00022630"/>
    </source>
</evidence>
<evidence type="ECO:0000313" key="6">
    <source>
        <dbReference type="Proteomes" id="UP001500063"/>
    </source>
</evidence>
<dbReference type="SUPFAM" id="SSF51905">
    <property type="entry name" value="FAD/NAD(P)-binding domain"/>
    <property type="match status" value="1"/>
</dbReference>
<dbReference type="InterPro" id="IPR036188">
    <property type="entry name" value="FAD/NAD-bd_sf"/>
</dbReference>
<dbReference type="InterPro" id="IPR002938">
    <property type="entry name" value="FAD-bd"/>
</dbReference>
<dbReference type="InterPro" id="IPR050641">
    <property type="entry name" value="RIFMO-like"/>
</dbReference>
<proteinExistence type="predicted"/>
<keyword evidence="3" id="KW-0274">FAD</keyword>
<dbReference type="PRINTS" id="PR00420">
    <property type="entry name" value="RNGMNOXGNASE"/>
</dbReference>
<dbReference type="EMBL" id="BAAABW010000026">
    <property type="protein sequence ID" value="GAA0367771.1"/>
    <property type="molecule type" value="Genomic_DNA"/>
</dbReference>
<evidence type="ECO:0000256" key="1">
    <source>
        <dbReference type="ARBA" id="ARBA00001974"/>
    </source>
</evidence>
<dbReference type="PANTHER" id="PTHR43004:SF19">
    <property type="entry name" value="BINDING MONOOXYGENASE, PUTATIVE (JCVI)-RELATED"/>
    <property type="match status" value="1"/>
</dbReference>
<dbReference type="RefSeq" id="WP_344121444.1">
    <property type="nucleotide sequence ID" value="NZ_BAAABW010000026.1"/>
</dbReference>
<dbReference type="Gene3D" id="3.40.30.120">
    <property type="match status" value="1"/>
</dbReference>
<comment type="caution">
    <text evidence="5">The sequence shown here is derived from an EMBL/GenBank/DDBJ whole genome shotgun (WGS) entry which is preliminary data.</text>
</comment>
<gene>
    <name evidence="5" type="ORF">GCM10010319_52100</name>
</gene>
<name>A0ABN0XM99_9ACTN</name>
<evidence type="ECO:0000313" key="5">
    <source>
        <dbReference type="EMBL" id="GAA0367771.1"/>
    </source>
</evidence>
<evidence type="ECO:0000256" key="3">
    <source>
        <dbReference type="ARBA" id="ARBA00022827"/>
    </source>
</evidence>
<dbReference type="Gene3D" id="3.50.50.60">
    <property type="entry name" value="FAD/NAD(P)-binding domain"/>
    <property type="match status" value="1"/>
</dbReference>
<dbReference type="Gene3D" id="3.30.9.10">
    <property type="entry name" value="D-Amino Acid Oxidase, subunit A, domain 2"/>
    <property type="match status" value="1"/>
</dbReference>
<feature type="domain" description="FAD-binding" evidence="4">
    <location>
        <begin position="7"/>
        <end position="356"/>
    </location>
</feature>
<dbReference type="NCBIfam" id="NF004780">
    <property type="entry name" value="PRK06126.1"/>
    <property type="match status" value="1"/>
</dbReference>
<keyword evidence="2" id="KW-0285">Flavoprotein</keyword>
<sequence length="536" mass="58044">MTRLHHETDVLIVGGGPVGLALALDLRYRGVRFLVLDASDGGVPHQGASTVGARSMELFRRWGVADAIRVSGWPGDHPLDVAWVTSVGGHEIHRVRRGTVDSRPPLPHTPEPEQVCPQHRLTPLLAREVGADPEGPLRLRCRFDGFTQDAGLVTASATDLRDGARLTFRARYLVGCDGAESAVRAAVGIAAPTRHGTRLLRDILFRAPRLRGRLGPRGALVHLLVRPPALRFPVRAVDGRELYRLTVGAERGQQERGAFGQDAMSLVRTAVGLDTPLELVSERVWHLTHRVADRFRQGRVLLAGDAARCLPPPGGAGLEAGLCDAADLGWKLTAELAGWAGPGLLDTYDTERRPVAGHGAPWRGLRREVPEAVLADSPEGVRARAELAGRLERGGAQGEFISPDTVFGVRYDSPVVVPDGPGDFDWRTDAVPGARAPHAWLGAGISTLDLYGLSYRLLLLAGSERRHDYAQLNGFERAFTDRGVPLRMTHCYAPQVAACHRLPYVLVRPDGHVAWRGTRLPPDPGALADTVRGGRR</sequence>
<evidence type="ECO:0000259" key="4">
    <source>
        <dbReference type="Pfam" id="PF01494"/>
    </source>
</evidence>
<dbReference type="Proteomes" id="UP001500063">
    <property type="component" value="Unassembled WGS sequence"/>
</dbReference>
<dbReference type="Pfam" id="PF21274">
    <property type="entry name" value="Rng_hyd_C"/>
    <property type="match status" value="1"/>
</dbReference>